<sequence>MGEREYDSGPVTKTHPNGTITINRQTIYIAENRQPRMRLVQHLPGLVEFTRITPPPPFLTMIPPAIRRKLKKLKKMKVPPRVINPLPTQAASTASIRNETSYRWSQSTARMRNETSHQWSQSTARLQYETSGPWSQSTGRTRNETVFYNTNDYATRHRNQTGGNQRLQHGNKKYQAVNRNVVPQRTADDRNRAERPTMPAPTRPPTSPYPYTPHDRRYDSSRRTQQQIQSIPSAAPTRTHEVASPPPPREPSPTQPQQVRQVEVQNVIVDARRIFQSSPPPTSRVEAEPIEITRPIVTSVPATKVDFDEVLAMESQYDDDYEEPADEPLEPDESTVESPTEPSTTTSTTEPPKSTPNPGTTLAPIVLPPPDYNANVYNDRSANIIPGDTAQPVALVPPPRSPSATEESEVEAEKQLKVLPPTPAPTIIIIQSKPSPWTSIVLPAED</sequence>
<feature type="compositionally biased region" description="Low complexity" evidence="1">
    <location>
        <begin position="223"/>
        <end position="233"/>
    </location>
</feature>
<feature type="compositionally biased region" description="Pro residues" evidence="1">
    <location>
        <begin position="244"/>
        <end position="254"/>
    </location>
</feature>
<feature type="compositionally biased region" description="Basic and acidic residues" evidence="1">
    <location>
        <begin position="213"/>
        <end position="222"/>
    </location>
</feature>
<evidence type="ECO:0000313" key="3">
    <source>
        <dbReference type="Proteomes" id="UP000054047"/>
    </source>
</evidence>
<feature type="compositionally biased region" description="Pro residues" evidence="1">
    <location>
        <begin position="198"/>
        <end position="211"/>
    </location>
</feature>
<reference evidence="2 3" key="1">
    <citation type="submission" date="2013-12" db="EMBL/GenBank/DDBJ databases">
        <title>Draft genome of the parsitic nematode Ancylostoma duodenale.</title>
        <authorList>
            <person name="Mitreva M."/>
        </authorList>
    </citation>
    <scope>NUCLEOTIDE SEQUENCE [LARGE SCALE GENOMIC DNA]</scope>
    <source>
        <strain evidence="2 3">Zhejiang</strain>
    </source>
</reference>
<gene>
    <name evidence="2" type="ORF">ANCDUO_08029</name>
</gene>
<organism evidence="2 3">
    <name type="scientific">Ancylostoma duodenale</name>
    <dbReference type="NCBI Taxonomy" id="51022"/>
    <lineage>
        <taxon>Eukaryota</taxon>
        <taxon>Metazoa</taxon>
        <taxon>Ecdysozoa</taxon>
        <taxon>Nematoda</taxon>
        <taxon>Chromadorea</taxon>
        <taxon>Rhabditida</taxon>
        <taxon>Rhabditina</taxon>
        <taxon>Rhabditomorpha</taxon>
        <taxon>Strongyloidea</taxon>
        <taxon>Ancylostomatidae</taxon>
        <taxon>Ancylostomatinae</taxon>
        <taxon>Ancylostoma</taxon>
    </lineage>
</organism>
<evidence type="ECO:0000313" key="2">
    <source>
        <dbReference type="EMBL" id="KIH61692.1"/>
    </source>
</evidence>
<evidence type="ECO:0000256" key="1">
    <source>
        <dbReference type="SAM" id="MobiDB-lite"/>
    </source>
</evidence>
<feature type="non-terminal residue" evidence="2">
    <location>
        <position position="446"/>
    </location>
</feature>
<keyword evidence="3" id="KW-1185">Reference proteome</keyword>
<accession>A0A0C2DGW6</accession>
<name>A0A0C2DGW6_9BILA</name>
<feature type="compositionally biased region" description="Low complexity" evidence="1">
    <location>
        <begin position="336"/>
        <end position="358"/>
    </location>
</feature>
<protein>
    <submittedName>
        <fullName evidence="2">Uncharacterized protein</fullName>
    </submittedName>
</protein>
<dbReference type="OrthoDB" id="5862652at2759"/>
<dbReference type="Proteomes" id="UP000054047">
    <property type="component" value="Unassembled WGS sequence"/>
</dbReference>
<feature type="compositionally biased region" description="Basic and acidic residues" evidence="1">
    <location>
        <begin position="186"/>
        <end position="195"/>
    </location>
</feature>
<dbReference type="EMBL" id="KN729897">
    <property type="protein sequence ID" value="KIH61692.1"/>
    <property type="molecule type" value="Genomic_DNA"/>
</dbReference>
<dbReference type="AlphaFoldDB" id="A0A0C2DGW6"/>
<feature type="region of interest" description="Disordered" evidence="1">
    <location>
        <begin position="152"/>
        <end position="260"/>
    </location>
</feature>
<feature type="region of interest" description="Disordered" evidence="1">
    <location>
        <begin position="318"/>
        <end position="409"/>
    </location>
</feature>
<feature type="compositionally biased region" description="Acidic residues" evidence="1">
    <location>
        <begin position="318"/>
        <end position="335"/>
    </location>
</feature>
<proteinExistence type="predicted"/>